<feature type="domain" description="AB hydrolase-1" evidence="2">
    <location>
        <begin position="183"/>
        <end position="445"/>
    </location>
</feature>
<dbReference type="Gene3D" id="3.40.50.1820">
    <property type="entry name" value="alpha/beta hydrolase"/>
    <property type="match status" value="1"/>
</dbReference>
<dbReference type="GO" id="GO:0055088">
    <property type="term" value="P:lipid homeostasis"/>
    <property type="evidence" value="ECO:0007669"/>
    <property type="project" value="TreeGrafter"/>
</dbReference>
<dbReference type="EMBL" id="HBJA01083752">
    <property type="protein sequence ID" value="CAE0818050.1"/>
    <property type="molecule type" value="Transcribed_RNA"/>
</dbReference>
<dbReference type="GO" id="GO:0006654">
    <property type="term" value="P:phosphatidic acid biosynthetic process"/>
    <property type="evidence" value="ECO:0007669"/>
    <property type="project" value="TreeGrafter"/>
</dbReference>
<dbReference type="GO" id="GO:0042171">
    <property type="term" value="F:lysophosphatidic acid acyltransferase activity"/>
    <property type="evidence" value="ECO:0007669"/>
    <property type="project" value="TreeGrafter"/>
</dbReference>
<evidence type="ECO:0000256" key="1">
    <source>
        <dbReference type="SAM" id="Phobius"/>
    </source>
</evidence>
<organism evidence="3">
    <name type="scientific">Eutreptiella gymnastica</name>
    <dbReference type="NCBI Taxonomy" id="73025"/>
    <lineage>
        <taxon>Eukaryota</taxon>
        <taxon>Discoba</taxon>
        <taxon>Euglenozoa</taxon>
        <taxon>Euglenida</taxon>
        <taxon>Spirocuta</taxon>
        <taxon>Euglenophyceae</taxon>
        <taxon>Eutreptiales</taxon>
        <taxon>Eutreptiaceae</taxon>
        <taxon>Eutreptiella</taxon>
    </lineage>
</organism>
<dbReference type="AlphaFoldDB" id="A0A7S4LBB4"/>
<proteinExistence type="predicted"/>
<evidence type="ECO:0000259" key="2">
    <source>
        <dbReference type="Pfam" id="PF12697"/>
    </source>
</evidence>
<keyword evidence="1" id="KW-0472">Membrane</keyword>
<dbReference type="InterPro" id="IPR000073">
    <property type="entry name" value="AB_hydrolase_1"/>
</dbReference>
<evidence type="ECO:0000313" key="3">
    <source>
        <dbReference type="EMBL" id="CAE0818050.1"/>
    </source>
</evidence>
<accession>A0A7S4LBB4</accession>
<dbReference type="PANTHER" id="PTHR42886">
    <property type="entry name" value="RE40534P-RELATED"/>
    <property type="match status" value="1"/>
</dbReference>
<dbReference type="InterPro" id="IPR029058">
    <property type="entry name" value="AB_hydrolase_fold"/>
</dbReference>
<dbReference type="SUPFAM" id="SSF53474">
    <property type="entry name" value="alpha/beta-Hydrolases"/>
    <property type="match status" value="1"/>
</dbReference>
<sequence>MDEGTTTLRQICGYKQVGLCALFGALLVSLGSTSWMAPSHLQSSIAHLPKTATLPKLMSPAVKYRSRMTAHDSVPDHAAHVVARLPPIGSPSASRELHLKTLYSVLHLDVLALFGSLVAIVVFATQWWHRRPSHSHFATRTLGSCAMMATSGTVEPCSLPLSTGITMKYLSCEPTKPSTLPLVLFVHGSLHGAWCWAKHWMPYLANHGIGSVAINLRGTSGAPPPPGYNDGKKLVPLEDHLQDLSAALIHFANQGRPVVLVGHSFGALMAMKLMERPEIRALCSSTGGATMPALAGLSLLCSVPPVGNGPMVGRMLKETPVLAFKVTWGLAAKRVKFNVDLCREVFFNKEMPAATVEEYMRHFCEDGDYSLNLSEVNANLPVLTADASGQASWVGDQGLSPASVLVLGSEKDIIVDTPGLQETGRFCGTQPVILKRAAHDVMLDSEAWQDGAEKLQHWVESLS</sequence>
<reference evidence="3" key="1">
    <citation type="submission" date="2021-01" db="EMBL/GenBank/DDBJ databases">
        <authorList>
            <person name="Corre E."/>
            <person name="Pelletier E."/>
            <person name="Niang G."/>
            <person name="Scheremetjew M."/>
            <person name="Finn R."/>
            <person name="Kale V."/>
            <person name="Holt S."/>
            <person name="Cochrane G."/>
            <person name="Meng A."/>
            <person name="Brown T."/>
            <person name="Cohen L."/>
        </authorList>
    </citation>
    <scope>NUCLEOTIDE SEQUENCE</scope>
    <source>
        <strain evidence="3">CCMP1594</strain>
    </source>
</reference>
<protein>
    <recommendedName>
        <fullName evidence="2">AB hydrolase-1 domain-containing protein</fullName>
    </recommendedName>
</protein>
<keyword evidence="1" id="KW-0812">Transmembrane</keyword>
<dbReference type="Pfam" id="PF12697">
    <property type="entry name" value="Abhydrolase_6"/>
    <property type="match status" value="1"/>
</dbReference>
<keyword evidence="1" id="KW-1133">Transmembrane helix</keyword>
<dbReference type="GO" id="GO:0052689">
    <property type="term" value="F:carboxylic ester hydrolase activity"/>
    <property type="evidence" value="ECO:0007669"/>
    <property type="project" value="TreeGrafter"/>
</dbReference>
<dbReference type="PANTHER" id="PTHR42886:SF42">
    <property type="entry name" value="ALPHA_BETA-HYDROLASES SUPERFAMILY PROTEIN"/>
    <property type="match status" value="1"/>
</dbReference>
<feature type="transmembrane region" description="Helical" evidence="1">
    <location>
        <begin position="102"/>
        <end position="124"/>
    </location>
</feature>
<name>A0A7S4LBB4_9EUGL</name>
<gene>
    <name evidence="3" type="ORF">EGYM00163_LOCUS29218</name>
</gene>